<feature type="compositionally biased region" description="Basic residues" evidence="1">
    <location>
        <begin position="149"/>
        <end position="167"/>
    </location>
</feature>
<gene>
    <name evidence="2" type="ORF">C923_02976</name>
</gene>
<organism evidence="2 3">
    <name type="scientific">Plasmodium falciparum UGT5.1</name>
    <dbReference type="NCBI Taxonomy" id="1237627"/>
    <lineage>
        <taxon>Eukaryota</taxon>
        <taxon>Sar</taxon>
        <taxon>Alveolata</taxon>
        <taxon>Apicomplexa</taxon>
        <taxon>Aconoidasida</taxon>
        <taxon>Haemosporida</taxon>
        <taxon>Plasmodiidae</taxon>
        <taxon>Plasmodium</taxon>
        <taxon>Plasmodium (Laverania)</taxon>
    </lineage>
</organism>
<reference evidence="2 3" key="1">
    <citation type="submission" date="2013-02" db="EMBL/GenBank/DDBJ databases">
        <title>The Genome Sequence of Plasmodium falciparum UGT5.1.</title>
        <authorList>
            <consortium name="The Broad Institute Genome Sequencing Platform"/>
            <consortium name="The Broad Institute Genome Sequencing Center for Infectious Disease"/>
            <person name="Neafsey D."/>
            <person name="Cheeseman I."/>
            <person name="Volkman S."/>
            <person name="Adams J."/>
            <person name="Walker B."/>
            <person name="Young S.K."/>
            <person name="Zeng Q."/>
            <person name="Gargeya S."/>
            <person name="Fitzgerald M."/>
            <person name="Haas B."/>
            <person name="Abouelleil A."/>
            <person name="Alvarado L."/>
            <person name="Arachchi H.M."/>
            <person name="Berlin A.M."/>
            <person name="Chapman S.B."/>
            <person name="Dewar J."/>
            <person name="Goldberg J."/>
            <person name="Griggs A."/>
            <person name="Gujja S."/>
            <person name="Hansen M."/>
            <person name="Howarth C."/>
            <person name="Imamovic A."/>
            <person name="Larimer J."/>
            <person name="McCowan C."/>
            <person name="Murphy C."/>
            <person name="Neiman D."/>
            <person name="Pearson M."/>
            <person name="Priest M."/>
            <person name="Roberts A."/>
            <person name="Saif S."/>
            <person name="Shea T."/>
            <person name="Sisk P."/>
            <person name="Sykes S."/>
            <person name="Wortman J."/>
            <person name="Nusbaum C."/>
            <person name="Birren B."/>
        </authorList>
    </citation>
    <scope>NUCLEOTIDE SEQUENCE [LARGE SCALE GENOMIC DNA]</scope>
    <source>
        <strain evidence="2 3">UGT5.1</strain>
    </source>
</reference>
<dbReference type="SUPFAM" id="SSF54928">
    <property type="entry name" value="RNA-binding domain, RBD"/>
    <property type="match status" value="1"/>
</dbReference>
<proteinExistence type="predicted"/>
<evidence type="ECO:0000313" key="3">
    <source>
        <dbReference type="Proteomes" id="UP000030697"/>
    </source>
</evidence>
<evidence type="ECO:0000313" key="2">
    <source>
        <dbReference type="EMBL" id="EWC76347.1"/>
    </source>
</evidence>
<dbReference type="InterPro" id="IPR012677">
    <property type="entry name" value="Nucleotide-bd_a/b_plait_sf"/>
</dbReference>
<name>W7JBT3_PLAFA</name>
<dbReference type="EMBL" id="KE124586">
    <property type="protein sequence ID" value="EWC76347.1"/>
    <property type="molecule type" value="Genomic_DNA"/>
</dbReference>
<dbReference type="AlphaFoldDB" id="W7JBT3"/>
<evidence type="ECO:0000256" key="1">
    <source>
        <dbReference type="SAM" id="MobiDB-lite"/>
    </source>
</evidence>
<dbReference type="GO" id="GO:0003676">
    <property type="term" value="F:nucleic acid binding"/>
    <property type="evidence" value="ECO:0007669"/>
    <property type="project" value="InterPro"/>
</dbReference>
<dbReference type="OrthoDB" id="439808at2759"/>
<sequence length="175" mass="20983">MYIYLYVRFRSLPLEEKYADKKRLGVMRKKFTDVKDNKNALVTLKEEKDVPLLLERNGTVYEGYVLRVNKFGDSKSFSRKKSICIKNLCKKLNEKDLYEIMKDDRQIVVEKVQDDKEKKGYNNNSKSTFKNKNREKGGNKNVKKDLTKKFNKYKSKKKKYMRRRKKKEDKSVVKN</sequence>
<dbReference type="Proteomes" id="UP000030697">
    <property type="component" value="Unassembled WGS sequence"/>
</dbReference>
<accession>W7JBT3</accession>
<feature type="region of interest" description="Disordered" evidence="1">
    <location>
        <begin position="115"/>
        <end position="175"/>
    </location>
</feature>
<protein>
    <submittedName>
        <fullName evidence="2">Uncharacterized protein</fullName>
    </submittedName>
</protein>
<feature type="compositionally biased region" description="Basic and acidic residues" evidence="1">
    <location>
        <begin position="132"/>
        <end position="148"/>
    </location>
</feature>
<dbReference type="Gene3D" id="3.30.70.330">
    <property type="match status" value="2"/>
</dbReference>
<dbReference type="InterPro" id="IPR035979">
    <property type="entry name" value="RBD_domain_sf"/>
</dbReference>